<sequence>MTKDFPLEFRVTIHPTSTAIPVKNPYALFTKYKIGDVIKKNESGATHDLEVINKEVLYRWGSNLERYLFDMGVKQLDQPCNVDEKPSKAPTVNNLHVSATLNYAIVDEADRALDFPIPDVQAIQRMLEKGDKIYTTTVKSQIVSTIIKHEEVQTSRPGGALNILLKTFVDVKKTPKP</sequence>
<organism evidence="1 2">
    <name type="scientific">Pseudomonas alkylphenolica</name>
    <dbReference type="NCBI Taxonomy" id="237609"/>
    <lineage>
        <taxon>Bacteria</taxon>
        <taxon>Pseudomonadati</taxon>
        <taxon>Pseudomonadota</taxon>
        <taxon>Gammaproteobacteria</taxon>
        <taxon>Pseudomonadales</taxon>
        <taxon>Pseudomonadaceae</taxon>
        <taxon>Pseudomonas</taxon>
    </lineage>
</organism>
<evidence type="ECO:0000313" key="1">
    <source>
        <dbReference type="EMBL" id="RWU17055.1"/>
    </source>
</evidence>
<protein>
    <submittedName>
        <fullName evidence="1">Uncharacterized protein</fullName>
    </submittedName>
</protein>
<dbReference type="EMBL" id="QJRG01000050">
    <property type="protein sequence ID" value="RWU17055.1"/>
    <property type="molecule type" value="Genomic_DNA"/>
</dbReference>
<dbReference type="Proteomes" id="UP000288983">
    <property type="component" value="Unassembled WGS sequence"/>
</dbReference>
<accession>A0A443ZED8</accession>
<reference evidence="1 2" key="1">
    <citation type="submission" date="2018-06" db="EMBL/GenBank/DDBJ databases">
        <title>Bacteria isolated from soil of Wuhan.</title>
        <authorList>
            <person name="Wei X."/>
            <person name="Chunhua H."/>
        </authorList>
    </citation>
    <scope>NUCLEOTIDE SEQUENCE [LARGE SCALE GENOMIC DNA]</scope>
    <source>
        <strain evidence="2">xwS2</strain>
    </source>
</reference>
<name>A0A443ZED8_9PSED</name>
<gene>
    <name evidence="1" type="ORF">DM813_27210</name>
</gene>
<dbReference type="AlphaFoldDB" id="A0A443ZED8"/>
<comment type="caution">
    <text evidence="1">The sequence shown here is derived from an EMBL/GenBank/DDBJ whole genome shotgun (WGS) entry which is preliminary data.</text>
</comment>
<evidence type="ECO:0000313" key="2">
    <source>
        <dbReference type="Proteomes" id="UP000288983"/>
    </source>
</evidence>
<dbReference type="RefSeq" id="WP_128326478.1">
    <property type="nucleotide sequence ID" value="NZ_QJRG01000050.1"/>
</dbReference>
<proteinExistence type="predicted"/>